<keyword evidence="3" id="KW-1185">Reference proteome</keyword>
<feature type="domain" description="Reverse transcriptase Ty1/copia-type" evidence="1">
    <location>
        <begin position="1"/>
        <end position="50"/>
    </location>
</feature>
<evidence type="ECO:0000313" key="2">
    <source>
        <dbReference type="EMBL" id="MDG6146461.1"/>
    </source>
</evidence>
<sequence>MKDLGQLKYFLGIEVARSKKGISLSQRKYVLDLLAKTGMLDCNSIETPIEINHNLAIFPDQVS</sequence>
<dbReference type="EMBL" id="JAMWFV010000272">
    <property type="protein sequence ID" value="MDG6146461.1"/>
    <property type="molecule type" value="Genomic_DNA"/>
</dbReference>
<dbReference type="AlphaFoldDB" id="A0A9X4P0V6"/>
<name>A0A9X4P0V6_9LACT</name>
<gene>
    <name evidence="2" type="ORF">NF717_12530</name>
</gene>
<evidence type="ECO:0000259" key="1">
    <source>
        <dbReference type="Pfam" id="PF07727"/>
    </source>
</evidence>
<organism evidence="2 3">
    <name type="scientific">Lactococcus formosensis</name>
    <dbReference type="NCBI Taxonomy" id="1281486"/>
    <lineage>
        <taxon>Bacteria</taxon>
        <taxon>Bacillati</taxon>
        <taxon>Bacillota</taxon>
        <taxon>Bacilli</taxon>
        <taxon>Lactobacillales</taxon>
        <taxon>Streptococcaceae</taxon>
        <taxon>Lactococcus</taxon>
    </lineage>
</organism>
<feature type="non-terminal residue" evidence="2">
    <location>
        <position position="63"/>
    </location>
</feature>
<dbReference type="Pfam" id="PF07727">
    <property type="entry name" value="RVT_2"/>
    <property type="match status" value="1"/>
</dbReference>
<protein>
    <recommendedName>
        <fullName evidence="1">Reverse transcriptase Ty1/copia-type domain-containing protein</fullName>
    </recommendedName>
</protein>
<accession>A0A9X4P0V6</accession>
<dbReference type="InterPro" id="IPR013103">
    <property type="entry name" value="RVT_2"/>
</dbReference>
<reference evidence="2" key="1">
    <citation type="submission" date="2022-06" db="EMBL/GenBank/DDBJ databases">
        <title>Lactococcus from bovine mastitis in China.</title>
        <authorList>
            <person name="Lin Y."/>
            <person name="Han B."/>
        </authorList>
    </citation>
    <scope>NUCLEOTIDE SEQUENCE</scope>
    <source>
        <strain evidence="2">Ningxia-I-26</strain>
    </source>
</reference>
<evidence type="ECO:0000313" key="3">
    <source>
        <dbReference type="Proteomes" id="UP001153199"/>
    </source>
</evidence>
<comment type="caution">
    <text evidence="2">The sequence shown here is derived from an EMBL/GenBank/DDBJ whole genome shotgun (WGS) entry which is preliminary data.</text>
</comment>
<proteinExistence type="predicted"/>
<dbReference type="Proteomes" id="UP001153199">
    <property type="component" value="Unassembled WGS sequence"/>
</dbReference>